<sequence length="375" mass="42205">MEATLGLLQEKLFKANTWQRAQHTPDAASFLSEIRIDTGKNDNWISIRAANVLAVIAAAAAALGTNFKLIDAFNLELPTFLPAYKKISMSDLNVDEKHITFAKFSEKHRLFLLLDMCDMKFNDRLLLEDAMIEMKINQLGKSLINLAMFETTSNANSMHQDKPFSSESIGLVDFEKDFTTYSKSKQVKSSSSAIETECKSISSSNLNSKAVINAQMSTPPNPLPAVNGMFRTQKTILFPKMQVSRNEKLPTELCKNRGLPLPVTLMTLLILNSVQQNTPTGSLSLTEYTSKLASDQHEYESVGSLYLDCPLVDLQANQRWQVQVSENGVTQRREQVKNLQIAQLFPRLLTDMFQILKNSFNTVELVRKWEGLQQL</sequence>
<gene>
    <name evidence="3" type="ORF">VitviT2T_023154</name>
</gene>
<dbReference type="Pfam" id="PF19274">
    <property type="entry name" value="PI4K_N"/>
    <property type="match status" value="1"/>
</dbReference>
<dbReference type="EMBL" id="CP126662">
    <property type="protein sequence ID" value="WKA05173.1"/>
    <property type="molecule type" value="Genomic_DNA"/>
</dbReference>
<dbReference type="InterPro" id="IPR045495">
    <property type="entry name" value="PI4K_N"/>
</dbReference>
<protein>
    <recommendedName>
        <fullName evidence="2">PI4-kinase N-terminal domain-containing protein</fullName>
    </recommendedName>
</protein>
<proteinExistence type="inferred from homology"/>
<evidence type="ECO:0000256" key="1">
    <source>
        <dbReference type="ARBA" id="ARBA00006209"/>
    </source>
</evidence>
<organism evidence="3 4">
    <name type="scientific">Vitis vinifera</name>
    <name type="common">Grape</name>
    <dbReference type="NCBI Taxonomy" id="29760"/>
    <lineage>
        <taxon>Eukaryota</taxon>
        <taxon>Viridiplantae</taxon>
        <taxon>Streptophyta</taxon>
        <taxon>Embryophyta</taxon>
        <taxon>Tracheophyta</taxon>
        <taxon>Spermatophyta</taxon>
        <taxon>Magnoliopsida</taxon>
        <taxon>eudicotyledons</taxon>
        <taxon>Gunneridae</taxon>
        <taxon>Pentapetalae</taxon>
        <taxon>rosids</taxon>
        <taxon>Vitales</taxon>
        <taxon>Vitaceae</taxon>
        <taxon>Viteae</taxon>
        <taxon>Vitis</taxon>
    </lineage>
</organism>
<comment type="similarity">
    <text evidence="1">Belongs to the PI3/PI4-kinase family. Type III PI4K subfamily.</text>
</comment>
<evidence type="ECO:0000313" key="4">
    <source>
        <dbReference type="Proteomes" id="UP001227230"/>
    </source>
</evidence>
<evidence type="ECO:0000259" key="2">
    <source>
        <dbReference type="Pfam" id="PF19274"/>
    </source>
</evidence>
<keyword evidence="4" id="KW-1185">Reference proteome</keyword>
<accession>A0ABY9DDQ6</accession>
<feature type="domain" description="PI4-kinase N-terminal" evidence="2">
    <location>
        <begin position="4"/>
        <end position="77"/>
    </location>
</feature>
<evidence type="ECO:0000313" key="3">
    <source>
        <dbReference type="EMBL" id="WKA05173.1"/>
    </source>
</evidence>
<dbReference type="Proteomes" id="UP001227230">
    <property type="component" value="Chromosome 15"/>
</dbReference>
<reference evidence="3 4" key="1">
    <citation type="journal article" date="2023" name="Hortic Res">
        <title>The complete reference genome for grapevine (Vitis vinifera L.) genetics and breeding.</title>
        <authorList>
            <person name="Shi X."/>
            <person name="Cao S."/>
            <person name="Wang X."/>
            <person name="Huang S."/>
            <person name="Wang Y."/>
            <person name="Liu Z."/>
            <person name="Liu W."/>
            <person name="Leng X."/>
            <person name="Peng Y."/>
            <person name="Wang N."/>
            <person name="Wang Y."/>
            <person name="Ma Z."/>
            <person name="Xu X."/>
            <person name="Zhang F."/>
            <person name="Xue H."/>
            <person name="Zhong H."/>
            <person name="Wang Y."/>
            <person name="Zhang K."/>
            <person name="Velt A."/>
            <person name="Avia K."/>
            <person name="Holtgrawe D."/>
            <person name="Grimplet J."/>
            <person name="Matus J.T."/>
            <person name="Ware D."/>
            <person name="Wu X."/>
            <person name="Wang H."/>
            <person name="Liu C."/>
            <person name="Fang Y."/>
            <person name="Rustenholz C."/>
            <person name="Cheng Z."/>
            <person name="Xiao H."/>
            <person name="Zhou Y."/>
        </authorList>
    </citation>
    <scope>NUCLEOTIDE SEQUENCE [LARGE SCALE GENOMIC DNA]</scope>
    <source>
        <strain evidence="4">cv. Pinot noir / PN40024</strain>
        <tissue evidence="3">Leaf</tissue>
    </source>
</reference>
<name>A0ABY9DDQ6_VITVI</name>